<dbReference type="Gene3D" id="3.40.50.10600">
    <property type="entry name" value="SpoIIaa-like domains"/>
    <property type="match status" value="1"/>
</dbReference>
<dbReference type="InterPro" id="IPR036513">
    <property type="entry name" value="STAS_dom_sf"/>
</dbReference>
<name>A0A7C9P9N3_9PROT</name>
<gene>
    <name evidence="1" type="ORF">GZ085_14240</name>
</gene>
<dbReference type="SUPFAM" id="SSF52091">
    <property type="entry name" value="SpoIIaa-like"/>
    <property type="match status" value="1"/>
</dbReference>
<dbReference type="Proteomes" id="UP000483432">
    <property type="component" value="Unassembled WGS sequence"/>
</dbReference>
<reference evidence="1 2" key="1">
    <citation type="submission" date="2019-09" db="EMBL/GenBank/DDBJ databases">
        <title>H2 Metabolism Revealed by Metagenomic Analysis in Subglacial Sediment of East Antarctica.</title>
        <authorList>
            <person name="Yang Z."/>
            <person name="Zhang Y."/>
            <person name="Lv Y."/>
            <person name="Yan W."/>
            <person name="Xiao X."/>
            <person name="Sun B."/>
            <person name="Ma H."/>
        </authorList>
    </citation>
    <scope>NUCLEOTIDE SEQUENCE [LARGE SCALE GENOMIC DNA]</scope>
    <source>
        <strain evidence="1">Bin2_2</strain>
    </source>
</reference>
<dbReference type="EMBL" id="JAAFGW010000291">
    <property type="protein sequence ID" value="NDP49517.1"/>
    <property type="molecule type" value="Genomic_DNA"/>
</dbReference>
<evidence type="ECO:0000313" key="1">
    <source>
        <dbReference type="EMBL" id="NDP49517.1"/>
    </source>
</evidence>
<comment type="caution">
    <text evidence="1">The sequence shown here is derived from an EMBL/GenBank/DDBJ whole genome shotgun (WGS) entry which is preliminary data.</text>
</comment>
<sequence length="120" mass="12985">MIELLPGLPDPIVGLLASGQVTAQDYESVVIPAIESKLQAHGAIRVLYQVGPAFSGFTAGAMWDDAKLGLTHLKAWEKIAVVTDSDWMRGAIGIFRFAIPCPLKVFSNEQFAEAVEWITA</sequence>
<proteinExistence type="predicted"/>
<organism evidence="1 2">
    <name type="scientific">Sulfuriferula multivorans</name>
    <dbReference type="NCBI Taxonomy" id="1559896"/>
    <lineage>
        <taxon>Bacteria</taxon>
        <taxon>Pseudomonadati</taxon>
        <taxon>Pseudomonadota</taxon>
        <taxon>Betaproteobacteria</taxon>
        <taxon>Nitrosomonadales</taxon>
        <taxon>Sulfuricellaceae</taxon>
        <taxon>Sulfuriferula</taxon>
    </lineage>
</organism>
<dbReference type="InterPro" id="IPR038396">
    <property type="entry name" value="SpoIIAA-like_sf"/>
</dbReference>
<dbReference type="AlphaFoldDB" id="A0A7C9P9N3"/>
<protein>
    <submittedName>
        <fullName evidence="1">STAS/SEC14 domain-containing protein</fullName>
    </submittedName>
</protein>
<dbReference type="InterPro" id="IPR021866">
    <property type="entry name" value="SpoIIAA-like"/>
</dbReference>
<accession>A0A7C9P9N3</accession>
<dbReference type="Pfam" id="PF11964">
    <property type="entry name" value="SpoIIAA-like"/>
    <property type="match status" value="1"/>
</dbReference>
<evidence type="ECO:0000313" key="2">
    <source>
        <dbReference type="Proteomes" id="UP000483432"/>
    </source>
</evidence>